<sequence length="239" mass="26497">MSKLNRGGSHLEQMYGLRHNSSSLNSDIGLEMAIVSPQNKENCPIQSVVYNSLTAASTKNFQFGTFSHSSMVKINHNVVNLREQTTSDHNEEKIHKDYNTISVTNKSIGIPISVASIEGKELSVQKDISTAGTHQNQRFTTAQLKSQELPRKVPEENVAFLSQSSVDSRFKDGETTSKLEPGECSIIVVDSDLSKYPVSLQLSQSYVCNSRQIDKTDLSKTIYTEDAGEEKILIRTARP</sequence>
<organism evidence="1">
    <name type="scientific">Arion vulgaris</name>
    <dbReference type="NCBI Taxonomy" id="1028688"/>
    <lineage>
        <taxon>Eukaryota</taxon>
        <taxon>Metazoa</taxon>
        <taxon>Spiralia</taxon>
        <taxon>Lophotrochozoa</taxon>
        <taxon>Mollusca</taxon>
        <taxon>Gastropoda</taxon>
        <taxon>Heterobranchia</taxon>
        <taxon>Euthyneura</taxon>
        <taxon>Panpulmonata</taxon>
        <taxon>Eupulmonata</taxon>
        <taxon>Stylommatophora</taxon>
        <taxon>Helicina</taxon>
        <taxon>Arionoidea</taxon>
        <taxon>Arionidae</taxon>
        <taxon>Arion</taxon>
    </lineage>
</organism>
<protein>
    <submittedName>
        <fullName evidence="1">Uncharacterized protein</fullName>
    </submittedName>
</protein>
<accession>A0A0B6YBQ2</accession>
<dbReference type="EMBL" id="HACG01006678">
    <property type="protein sequence ID" value="CEK53543.1"/>
    <property type="molecule type" value="Transcribed_RNA"/>
</dbReference>
<dbReference type="AlphaFoldDB" id="A0A0B6YBQ2"/>
<name>A0A0B6YBQ2_9EUPU</name>
<reference evidence="1" key="1">
    <citation type="submission" date="2014-12" db="EMBL/GenBank/DDBJ databases">
        <title>Insight into the proteome of Arion vulgaris.</title>
        <authorList>
            <person name="Aradska J."/>
            <person name="Bulat T."/>
            <person name="Smidak R."/>
            <person name="Sarate P."/>
            <person name="Gangsoo J."/>
            <person name="Sialana F."/>
            <person name="Bilban M."/>
            <person name="Lubec G."/>
        </authorList>
    </citation>
    <scope>NUCLEOTIDE SEQUENCE</scope>
    <source>
        <tissue evidence="1">Skin</tissue>
    </source>
</reference>
<proteinExistence type="predicted"/>
<evidence type="ECO:0000313" key="1">
    <source>
        <dbReference type="EMBL" id="CEK53543.1"/>
    </source>
</evidence>
<gene>
    <name evidence="1" type="primary">ORF20675</name>
</gene>
<feature type="non-terminal residue" evidence="1">
    <location>
        <position position="239"/>
    </location>
</feature>